<dbReference type="PANTHER" id="PTHR23245:SF36">
    <property type="entry name" value="TRNA (GUANINE(37)-N1)-METHYLTRANSFERASE"/>
    <property type="match status" value="1"/>
</dbReference>
<evidence type="ECO:0000313" key="12">
    <source>
        <dbReference type="Proteomes" id="UP000248557"/>
    </source>
</evidence>
<reference evidence="11 12" key="1">
    <citation type="submission" date="2017-05" db="EMBL/GenBank/DDBJ databases">
        <title>Host range expansion of the Methanosphaera genus to humans and monogastric animals involves recent and extensive reduction in genome content.</title>
        <authorList>
            <person name="Hoedt E.C."/>
            <person name="Volmer J.G."/>
            <person name="Parks D.H."/>
            <person name="Rosewarne C.P."/>
            <person name="Denman S.E."/>
            <person name="Mcsweeney C.S."/>
            <person name="O Cuiv P."/>
            <person name="Hugenholtz P."/>
            <person name="Tyson G.W."/>
            <person name="Morrison M."/>
        </authorList>
    </citation>
    <scope>NUCLEOTIDE SEQUENCE [LARGE SCALE GENOMIC DNA]</scope>
    <source>
        <strain evidence="11 12">PA5</strain>
    </source>
</reference>
<gene>
    <name evidence="11" type="ORF">CA615_05045</name>
</gene>
<dbReference type="PANTHER" id="PTHR23245">
    <property type="entry name" value="TRNA METHYLTRANSFERASE"/>
    <property type="match status" value="1"/>
</dbReference>
<dbReference type="Pfam" id="PF18093">
    <property type="entry name" value="Trm5_N"/>
    <property type="match status" value="1"/>
</dbReference>
<dbReference type="EC" id="2.1.1.228" evidence="1"/>
<evidence type="ECO:0000313" key="11">
    <source>
        <dbReference type="EMBL" id="RAP02900.1"/>
    </source>
</evidence>
<organism evidence="11 12">
    <name type="scientific">Methanosphaera stadtmanae</name>
    <dbReference type="NCBI Taxonomy" id="2317"/>
    <lineage>
        <taxon>Archaea</taxon>
        <taxon>Methanobacteriati</taxon>
        <taxon>Methanobacteriota</taxon>
        <taxon>Methanomada group</taxon>
        <taxon>Methanobacteria</taxon>
        <taxon>Methanobacteriales</taxon>
        <taxon>Methanobacteriaceae</taxon>
        <taxon>Methanosphaera</taxon>
    </lineage>
</organism>
<evidence type="ECO:0000256" key="6">
    <source>
        <dbReference type="ARBA" id="ARBA00022694"/>
    </source>
</evidence>
<evidence type="ECO:0000256" key="1">
    <source>
        <dbReference type="ARBA" id="ARBA00012807"/>
    </source>
</evidence>
<dbReference type="RefSeq" id="WP_011406605.1">
    <property type="nucleotide sequence ID" value="NZ_CAUHHK010000032.1"/>
</dbReference>
<comment type="caution">
    <text evidence="11">The sequence shown here is derived from an EMBL/GenBank/DDBJ whole genome shotgun (WGS) entry which is preliminary data.</text>
</comment>
<dbReference type="Gene3D" id="3.30.300.110">
    <property type="entry name" value="Met-10+ protein-like domains"/>
    <property type="match status" value="1"/>
</dbReference>
<sequence>MKGIKITKKNANNIRKNLIKENQIHRDYKIKSDDKYVYIPLIENYNEKLIKSLIDNYTITIDDYNFIPYKHRAKNFMEYLDNKIPQNELEDIRKSFDIIGDIVILEIPPELENEKKVIGQAVLDFTKRKSVYYKKSKIQGVRRTRELEHIAGIDNLETIHKEFGIRFKLNPSTVYFSPRLATERLRVVKEVKENEVIIDFFAGIGSFPISIAHRKNAKIYSVDINPEAYKYVQENIKLNKLVGTVIPIEGDIRKVIDKLPLANRIIMNLPGTAKEFLTVAINHLQKDGILNYYEFSSDYETVIKRVEKAAYPRETDVLNIRKVKSQSPGVWHIALDMKIK</sequence>
<evidence type="ECO:0000256" key="3">
    <source>
        <dbReference type="ARBA" id="ARBA00022603"/>
    </source>
</evidence>
<keyword evidence="5" id="KW-0949">S-adenosyl-L-methionine</keyword>
<dbReference type="GO" id="GO:0052906">
    <property type="term" value="F:tRNA (guanine(37)-N1)-methyltransferase activity"/>
    <property type="evidence" value="ECO:0007669"/>
    <property type="project" value="UniProtKB-EC"/>
</dbReference>
<keyword evidence="6" id="KW-0819">tRNA processing</keyword>
<dbReference type="FunFam" id="3.30.300.110:FF:000001">
    <property type="entry name" value="tRNA (guanine(37)-N1)-methyltransferase"/>
    <property type="match status" value="1"/>
</dbReference>
<feature type="domain" description="SAM-dependent methyltransferase TRM5/TYW2-type" evidence="10">
    <location>
        <begin position="96"/>
        <end position="340"/>
    </location>
</feature>
<dbReference type="InterPro" id="IPR040601">
    <property type="entry name" value="Trm5a/b_N"/>
</dbReference>
<evidence type="ECO:0000259" key="10">
    <source>
        <dbReference type="PROSITE" id="PS51684"/>
    </source>
</evidence>
<evidence type="ECO:0000256" key="4">
    <source>
        <dbReference type="ARBA" id="ARBA00022679"/>
    </source>
</evidence>
<dbReference type="Pfam" id="PF02475">
    <property type="entry name" value="TRM5-TYW2_MTfase"/>
    <property type="match status" value="1"/>
</dbReference>
<keyword evidence="4 11" id="KW-0808">Transferase</keyword>
<dbReference type="InterPro" id="IPR056743">
    <property type="entry name" value="TRM5-TYW2-like_MTfase"/>
</dbReference>
<accession>A0A328Q857</accession>
<dbReference type="GO" id="GO:0002939">
    <property type="term" value="P:tRNA N1-guanine methylation"/>
    <property type="evidence" value="ECO:0007669"/>
    <property type="project" value="TreeGrafter"/>
</dbReference>
<dbReference type="SUPFAM" id="SSF53335">
    <property type="entry name" value="S-adenosyl-L-methionine-dependent methyltransferases"/>
    <property type="match status" value="1"/>
</dbReference>
<dbReference type="GeneID" id="3854974"/>
<dbReference type="PROSITE" id="PS51684">
    <property type="entry name" value="SAM_MT_TRM5_TYW2"/>
    <property type="match status" value="1"/>
</dbReference>
<dbReference type="Pfam" id="PF25133">
    <property type="entry name" value="TYW2_N_2"/>
    <property type="match status" value="1"/>
</dbReference>
<evidence type="ECO:0000256" key="5">
    <source>
        <dbReference type="ARBA" id="ARBA00022691"/>
    </source>
</evidence>
<name>A0A328Q857_9EURY</name>
<dbReference type="InterPro" id="IPR056744">
    <property type="entry name" value="TRM5/TYW2-like_N"/>
</dbReference>
<evidence type="ECO:0000256" key="7">
    <source>
        <dbReference type="ARBA" id="ARBA00029736"/>
    </source>
</evidence>
<keyword evidence="2" id="KW-0963">Cytoplasm</keyword>
<evidence type="ECO:0000256" key="8">
    <source>
        <dbReference type="ARBA" id="ARBA00033392"/>
    </source>
</evidence>
<comment type="catalytic activity">
    <reaction evidence="9">
        <text>guanosine(37) in tRNA + S-adenosyl-L-methionine = N(1)-methylguanosine(37) in tRNA + S-adenosyl-L-homocysteine + H(+)</text>
        <dbReference type="Rhea" id="RHEA:36899"/>
        <dbReference type="Rhea" id="RHEA-COMP:10145"/>
        <dbReference type="Rhea" id="RHEA-COMP:10147"/>
        <dbReference type="ChEBI" id="CHEBI:15378"/>
        <dbReference type="ChEBI" id="CHEBI:57856"/>
        <dbReference type="ChEBI" id="CHEBI:59789"/>
        <dbReference type="ChEBI" id="CHEBI:73542"/>
        <dbReference type="ChEBI" id="CHEBI:74269"/>
        <dbReference type="EC" id="2.1.1.228"/>
    </reaction>
</comment>
<dbReference type="AlphaFoldDB" id="A0A328Q857"/>
<dbReference type="Proteomes" id="UP000248557">
    <property type="component" value="Unassembled WGS sequence"/>
</dbReference>
<proteinExistence type="predicted"/>
<dbReference type="Gene3D" id="3.40.50.150">
    <property type="entry name" value="Vaccinia Virus protein VP39"/>
    <property type="match status" value="1"/>
</dbReference>
<evidence type="ECO:0000256" key="9">
    <source>
        <dbReference type="ARBA" id="ARBA00047783"/>
    </source>
</evidence>
<dbReference type="CDD" id="cd02440">
    <property type="entry name" value="AdoMet_MTases"/>
    <property type="match status" value="1"/>
</dbReference>
<keyword evidence="3 11" id="KW-0489">Methyltransferase</keyword>
<dbReference type="EMBL" id="NGJK01000063">
    <property type="protein sequence ID" value="RAP02900.1"/>
    <property type="molecule type" value="Genomic_DNA"/>
</dbReference>
<dbReference type="OMA" id="KWMLCAT"/>
<dbReference type="InterPro" id="IPR029063">
    <property type="entry name" value="SAM-dependent_MTases_sf"/>
</dbReference>
<protein>
    <recommendedName>
        <fullName evidence="1">tRNA (guanine(37)-N(1))-methyltransferase</fullName>
        <ecNumber evidence="1">2.1.1.228</ecNumber>
    </recommendedName>
    <alternativeName>
        <fullName evidence="7">M1G-methyltransferase</fullName>
    </alternativeName>
    <alternativeName>
        <fullName evidence="8">tRNA [GM37] methyltransferase</fullName>
    </alternativeName>
</protein>
<dbReference type="GO" id="GO:0005737">
    <property type="term" value="C:cytoplasm"/>
    <property type="evidence" value="ECO:0007669"/>
    <property type="project" value="TreeGrafter"/>
</dbReference>
<dbReference type="InterPro" id="IPR030382">
    <property type="entry name" value="MeTrfase_TRM5/TYW2"/>
</dbReference>
<dbReference type="Gene3D" id="3.30.70.2580">
    <property type="match status" value="1"/>
</dbReference>
<evidence type="ECO:0000256" key="2">
    <source>
        <dbReference type="ARBA" id="ARBA00022490"/>
    </source>
</evidence>